<dbReference type="GO" id="GO:0004459">
    <property type="term" value="F:L-lactate dehydrogenase (NAD+) activity"/>
    <property type="evidence" value="ECO:0007669"/>
    <property type="project" value="UniProtKB-UniRule"/>
</dbReference>
<feature type="binding site" evidence="6 8">
    <location>
        <begin position="118"/>
        <end position="120"/>
    </location>
    <ligand>
        <name>NAD(+)</name>
        <dbReference type="ChEBI" id="CHEBI:57540"/>
    </ligand>
</feature>
<dbReference type="EC" id="1.1.1.27" evidence="3 6"/>
<feature type="binding site" evidence="6">
    <location>
        <position position="40"/>
    </location>
    <ligand>
        <name>NAD(+)</name>
        <dbReference type="ChEBI" id="CHEBI:57540"/>
    </ligand>
</feature>
<evidence type="ECO:0000256" key="6">
    <source>
        <dbReference type="HAMAP-Rule" id="MF_00488"/>
    </source>
</evidence>
<dbReference type="GO" id="GO:0006089">
    <property type="term" value="P:lactate metabolic process"/>
    <property type="evidence" value="ECO:0007669"/>
    <property type="project" value="TreeGrafter"/>
</dbReference>
<dbReference type="InterPro" id="IPR036291">
    <property type="entry name" value="NAD(P)-bd_dom_sf"/>
</dbReference>
<dbReference type="UniPathway" id="UPA00554">
    <property type="reaction ID" value="UER00611"/>
</dbReference>
<evidence type="ECO:0000256" key="1">
    <source>
        <dbReference type="ARBA" id="ARBA00004843"/>
    </source>
</evidence>
<dbReference type="SUPFAM" id="SSF56327">
    <property type="entry name" value="LDH C-terminal domain-like"/>
    <property type="match status" value="1"/>
</dbReference>
<evidence type="ECO:0000256" key="3">
    <source>
        <dbReference type="ARBA" id="ARBA00012967"/>
    </source>
</evidence>
<comment type="caution">
    <text evidence="6">Lacks conserved residue(s) required for the propagation of feature annotation.</text>
</comment>
<dbReference type="Pfam" id="PF02866">
    <property type="entry name" value="Ldh_1_C"/>
    <property type="match status" value="1"/>
</dbReference>
<feature type="binding site" evidence="6">
    <location>
        <position position="66"/>
    </location>
    <ligand>
        <name>NAD(+)</name>
        <dbReference type="ChEBI" id="CHEBI:57540"/>
    </ligand>
</feature>
<accession>A0A1I2K7S6</accession>
<evidence type="ECO:0000259" key="10">
    <source>
        <dbReference type="Pfam" id="PF02866"/>
    </source>
</evidence>
<dbReference type="HAMAP" id="MF_00488">
    <property type="entry name" value="Lactate_dehydrog"/>
    <property type="match status" value="1"/>
</dbReference>
<evidence type="ECO:0000256" key="4">
    <source>
        <dbReference type="ARBA" id="ARBA00023002"/>
    </source>
</evidence>
<dbReference type="GO" id="GO:0005737">
    <property type="term" value="C:cytoplasm"/>
    <property type="evidence" value="ECO:0007669"/>
    <property type="project" value="UniProtKB-SubCell"/>
</dbReference>
<feature type="domain" description="Lactate/malate dehydrogenase C-terminal" evidence="10">
    <location>
        <begin position="142"/>
        <end position="309"/>
    </location>
</feature>
<dbReference type="eggNOG" id="COG0039">
    <property type="taxonomic scope" value="Bacteria"/>
</dbReference>
<dbReference type="OrthoDB" id="9802969at2"/>
<feature type="binding site" evidence="6">
    <location>
        <position position="227"/>
    </location>
    <ligand>
        <name>substrate</name>
    </ligand>
</feature>
<dbReference type="PROSITE" id="PS00064">
    <property type="entry name" value="L_LDH"/>
    <property type="match status" value="1"/>
</dbReference>
<dbReference type="InterPro" id="IPR011304">
    <property type="entry name" value="L-lactate_DH"/>
</dbReference>
<protein>
    <recommendedName>
        <fullName evidence="3 6">L-lactate dehydrogenase</fullName>
        <shortName evidence="6">L-LDH</shortName>
        <ecNumber evidence="3 6">1.1.1.27</ecNumber>
    </recommendedName>
</protein>
<dbReference type="GO" id="GO:0006096">
    <property type="term" value="P:glycolytic process"/>
    <property type="evidence" value="ECO:0007669"/>
    <property type="project" value="UniProtKB-UniRule"/>
</dbReference>
<feature type="domain" description="Lactate/malate dehydrogenase N-terminal" evidence="9">
    <location>
        <begin position="5"/>
        <end position="135"/>
    </location>
</feature>
<evidence type="ECO:0000259" key="9">
    <source>
        <dbReference type="Pfam" id="PF00056"/>
    </source>
</evidence>
<evidence type="ECO:0000313" key="12">
    <source>
        <dbReference type="Proteomes" id="UP000182135"/>
    </source>
</evidence>
<evidence type="ECO:0000313" key="11">
    <source>
        <dbReference type="EMBL" id="SFF62503.1"/>
    </source>
</evidence>
<dbReference type="CDD" id="cd05291">
    <property type="entry name" value="HicDH_like"/>
    <property type="match status" value="1"/>
</dbReference>
<feature type="active site" description="Proton acceptor" evidence="6 7">
    <location>
        <position position="172"/>
    </location>
</feature>
<keyword evidence="5 6" id="KW-0520">NAD</keyword>
<evidence type="ECO:0000256" key="8">
    <source>
        <dbReference type="PIRSR" id="PIRSR000102-3"/>
    </source>
</evidence>
<comment type="pathway">
    <text evidence="1 6">Fermentation; pyruvate fermentation to lactate; (S)-lactate from pyruvate: step 1/1.</text>
</comment>
<comment type="catalytic activity">
    <reaction evidence="6">
        <text>(S)-lactate + NAD(+) = pyruvate + NADH + H(+)</text>
        <dbReference type="Rhea" id="RHEA:23444"/>
        <dbReference type="ChEBI" id="CHEBI:15361"/>
        <dbReference type="ChEBI" id="CHEBI:15378"/>
        <dbReference type="ChEBI" id="CHEBI:16651"/>
        <dbReference type="ChEBI" id="CHEBI:57540"/>
        <dbReference type="ChEBI" id="CHEBI:57945"/>
        <dbReference type="EC" id="1.1.1.27"/>
    </reaction>
</comment>
<dbReference type="PIRSF" id="PIRSF000102">
    <property type="entry name" value="Lac_mal_DH"/>
    <property type="match status" value="1"/>
</dbReference>
<feature type="binding site" evidence="6">
    <location>
        <position position="14"/>
    </location>
    <ligand>
        <name>NAD(+)</name>
        <dbReference type="ChEBI" id="CHEBI:57540"/>
    </ligand>
</feature>
<dbReference type="PANTHER" id="PTHR43128:SF31">
    <property type="entry name" value="L-LACTATE DEHYDROGENASE"/>
    <property type="match status" value="1"/>
</dbReference>
<comment type="subcellular location">
    <subcellularLocation>
        <location evidence="6">Cytoplasm</location>
    </subcellularLocation>
</comment>
<dbReference type="InterPro" id="IPR001236">
    <property type="entry name" value="Lactate/malate_DH_N"/>
</dbReference>
<evidence type="ECO:0000256" key="5">
    <source>
        <dbReference type="ARBA" id="ARBA00023027"/>
    </source>
</evidence>
<dbReference type="PRINTS" id="PR00086">
    <property type="entry name" value="LLDHDRGNASE"/>
</dbReference>
<keyword evidence="12" id="KW-1185">Reference proteome</keyword>
<dbReference type="InterPro" id="IPR001557">
    <property type="entry name" value="L-lactate/malate_DH"/>
</dbReference>
<feature type="binding site" evidence="8">
    <location>
        <begin position="10"/>
        <end position="15"/>
    </location>
    <ligand>
        <name>NAD(+)</name>
        <dbReference type="ChEBI" id="CHEBI:57540"/>
    </ligand>
</feature>
<dbReference type="RefSeq" id="WP_074844685.1">
    <property type="nucleotide sequence ID" value="NZ_FOOE01000004.1"/>
</dbReference>
<dbReference type="NCBIfam" id="TIGR01771">
    <property type="entry name" value="L-LDH-NAD"/>
    <property type="match status" value="1"/>
</dbReference>
<evidence type="ECO:0000256" key="2">
    <source>
        <dbReference type="ARBA" id="ARBA00006054"/>
    </source>
</evidence>
<dbReference type="EMBL" id="FOOE01000004">
    <property type="protein sequence ID" value="SFF62503.1"/>
    <property type="molecule type" value="Genomic_DNA"/>
</dbReference>
<feature type="binding site" evidence="6">
    <location>
        <position position="88"/>
    </location>
    <ligand>
        <name>substrate</name>
    </ligand>
</feature>
<dbReference type="Gene3D" id="3.40.50.720">
    <property type="entry name" value="NAD(P)-binding Rossmann-like Domain"/>
    <property type="match status" value="1"/>
</dbReference>
<dbReference type="InterPro" id="IPR015955">
    <property type="entry name" value="Lactate_DH/Glyco_Ohase_4_C"/>
</dbReference>
<reference evidence="11 12" key="1">
    <citation type="submission" date="2016-10" db="EMBL/GenBank/DDBJ databases">
        <authorList>
            <person name="de Groot N.N."/>
        </authorList>
    </citation>
    <scope>NUCLEOTIDE SEQUENCE [LARGE SCALE GENOMIC DNA]</scope>
    <source>
        <strain evidence="11 12">NLAE-zl-G419</strain>
    </source>
</reference>
<dbReference type="AlphaFoldDB" id="A0A1I2K7S6"/>
<dbReference type="InterPro" id="IPR022383">
    <property type="entry name" value="Lactate/malate_DH_C"/>
</dbReference>
<comment type="similarity">
    <text evidence="2 6">Belongs to the LDH/MDH superfamily. LDH family.</text>
</comment>
<comment type="function">
    <text evidence="6">Catalyzes the conversion of lactate to pyruvate.</text>
</comment>
<dbReference type="InterPro" id="IPR018177">
    <property type="entry name" value="L-lactate_DH_AS"/>
</dbReference>
<dbReference type="Gene3D" id="3.90.110.10">
    <property type="entry name" value="Lactate dehydrogenase/glycoside hydrolase, family 4, C-terminal"/>
    <property type="match status" value="1"/>
</dbReference>
<dbReference type="SUPFAM" id="SSF51735">
    <property type="entry name" value="NAD(P)-binding Rossmann-fold domains"/>
    <property type="match status" value="1"/>
</dbReference>
<dbReference type="Proteomes" id="UP000182135">
    <property type="component" value="Unassembled WGS sequence"/>
</dbReference>
<dbReference type="Pfam" id="PF00056">
    <property type="entry name" value="Ldh_1_N"/>
    <property type="match status" value="1"/>
</dbReference>
<organism evidence="11 12">
    <name type="scientific">Clostridium cadaveris</name>
    <dbReference type="NCBI Taxonomy" id="1529"/>
    <lineage>
        <taxon>Bacteria</taxon>
        <taxon>Bacillati</taxon>
        <taxon>Bacillota</taxon>
        <taxon>Clostridia</taxon>
        <taxon>Eubacteriales</taxon>
        <taxon>Clostridiaceae</taxon>
        <taxon>Clostridium</taxon>
    </lineage>
</organism>
<dbReference type="STRING" id="1529.SAMN04487885_104179"/>
<feature type="binding site" evidence="6">
    <location>
        <begin position="145"/>
        <end position="148"/>
    </location>
    <ligand>
        <name>substrate</name>
    </ligand>
</feature>
<keyword evidence="4 6" id="KW-0560">Oxidoreductase</keyword>
<sequence>MSIRKVAVIGIGHVGSHVASSIITQGICNELIIIDNDIKKALSHGEDLADTMAYMLKRVNVKVGRYEDIEDADIVVMSASGPIFKEDRLEELEGTIEVMDEIIPYIKNSGFKGIIVSISNPCDIIAYYLHEKTGLKVIGTGTVLDSGRLRARLGRQLNLDPKSIEAYCLGEHGDSQMVPWSSAFINGKPILEIMREKPYIYGRLRLKNIALDTMKAGWNIVVGKGSTEFGIGAAAAEVIRAILEDERKVLPCSTMLNGEYGETKVYASVPCVIGKSGVEEIIELNLTEKEQEEFHSSCRIIKDRIKAVVSDK</sequence>
<feature type="binding site" evidence="6">
    <location>
        <begin position="120"/>
        <end position="123"/>
    </location>
    <ligand>
        <name>substrate</name>
    </ligand>
</feature>
<dbReference type="PANTHER" id="PTHR43128">
    <property type="entry name" value="L-2-HYDROXYCARBOXYLATE DEHYDROGENASE (NAD(P)(+))"/>
    <property type="match status" value="1"/>
</dbReference>
<keyword evidence="6" id="KW-0963">Cytoplasm</keyword>
<feature type="binding site" evidence="6">
    <location>
        <position position="140"/>
    </location>
    <ligand>
        <name>NAD(+)</name>
        <dbReference type="ChEBI" id="CHEBI:57540"/>
    </ligand>
</feature>
<feature type="binding site" evidence="6 8">
    <location>
        <position position="35"/>
    </location>
    <ligand>
        <name>NAD(+)</name>
        <dbReference type="ChEBI" id="CHEBI:57540"/>
    </ligand>
</feature>
<name>A0A1I2K7S6_9CLOT</name>
<proteinExistence type="inferred from homology"/>
<comment type="subunit">
    <text evidence="6">Homotetramer.</text>
</comment>
<gene>
    <name evidence="6" type="primary">ldh</name>
    <name evidence="11" type="ORF">SAMN04487885_104179</name>
</gene>
<evidence type="ECO:0000256" key="7">
    <source>
        <dbReference type="PIRSR" id="PIRSR000102-1"/>
    </source>
</evidence>